<feature type="transmembrane region" description="Helical" evidence="6">
    <location>
        <begin position="478"/>
        <end position="501"/>
    </location>
</feature>
<feature type="transmembrane region" description="Helical" evidence="6">
    <location>
        <begin position="521"/>
        <end position="540"/>
    </location>
</feature>
<dbReference type="InterPro" id="IPR018393">
    <property type="entry name" value="NADHpl_OxRdtase_5_subgr"/>
</dbReference>
<dbReference type="InterPro" id="IPR001516">
    <property type="entry name" value="Proton_antipo_N"/>
</dbReference>
<dbReference type="GO" id="GO:0015990">
    <property type="term" value="P:electron transport coupled proton transport"/>
    <property type="evidence" value="ECO:0007669"/>
    <property type="project" value="TreeGrafter"/>
</dbReference>
<feature type="transmembrane region" description="Helical" evidence="6">
    <location>
        <begin position="136"/>
        <end position="155"/>
    </location>
</feature>
<dbReference type="PATRIC" id="fig|1162668.3.peg.2010"/>
<dbReference type="AlphaFoldDB" id="I0IQ20"/>
<dbReference type="PANTHER" id="PTHR42829:SF2">
    <property type="entry name" value="NADH-UBIQUINONE OXIDOREDUCTASE CHAIN 5"/>
    <property type="match status" value="1"/>
</dbReference>
<accession>I0IQ20</accession>
<organism evidence="9 10">
    <name type="scientific">Leptospirillum ferrooxidans (strain C2-3)</name>
    <dbReference type="NCBI Taxonomy" id="1162668"/>
    <lineage>
        <taxon>Bacteria</taxon>
        <taxon>Pseudomonadati</taxon>
        <taxon>Nitrospirota</taxon>
        <taxon>Nitrospiria</taxon>
        <taxon>Nitrospirales</taxon>
        <taxon>Nitrospiraceae</taxon>
        <taxon>Leptospirillum</taxon>
    </lineage>
</organism>
<feature type="transmembrane region" description="Helical" evidence="6">
    <location>
        <begin position="288"/>
        <end position="309"/>
    </location>
</feature>
<feature type="transmembrane region" description="Helical" evidence="6">
    <location>
        <begin position="316"/>
        <end position="338"/>
    </location>
</feature>
<dbReference type="InterPro" id="IPR001750">
    <property type="entry name" value="ND/Mrp_TM"/>
</dbReference>
<dbReference type="eggNOG" id="COG1009">
    <property type="taxonomic scope" value="Bacteria"/>
</dbReference>
<dbReference type="KEGG" id="lfc:LFE_1689"/>
<dbReference type="OrthoDB" id="9807568at2"/>
<feature type="domain" description="NADH-Ubiquinone oxidoreductase (complex I) chain 5 N-terminal" evidence="8">
    <location>
        <begin position="64"/>
        <end position="114"/>
    </location>
</feature>
<dbReference type="PRINTS" id="PR01435">
    <property type="entry name" value="NPOXDRDTASE5"/>
</dbReference>
<feature type="transmembrane region" description="Helical" evidence="6">
    <location>
        <begin position="624"/>
        <end position="642"/>
    </location>
</feature>
<evidence type="ECO:0000256" key="4">
    <source>
        <dbReference type="ARBA" id="ARBA00023136"/>
    </source>
</evidence>
<evidence type="ECO:0000256" key="1">
    <source>
        <dbReference type="ARBA" id="ARBA00004127"/>
    </source>
</evidence>
<feature type="transmembrane region" description="Helical" evidence="6">
    <location>
        <begin position="69"/>
        <end position="101"/>
    </location>
</feature>
<dbReference type="RefSeq" id="WP_014449854.1">
    <property type="nucleotide sequence ID" value="NC_017094.1"/>
</dbReference>
<dbReference type="Proteomes" id="UP000007382">
    <property type="component" value="Chromosome"/>
</dbReference>
<feature type="transmembrane region" description="Helical" evidence="6">
    <location>
        <begin position="113"/>
        <end position="130"/>
    </location>
</feature>
<evidence type="ECO:0000256" key="5">
    <source>
        <dbReference type="RuleBase" id="RU000320"/>
    </source>
</evidence>
<dbReference type="NCBIfam" id="TIGR01974">
    <property type="entry name" value="NDH_I_L"/>
    <property type="match status" value="1"/>
</dbReference>
<evidence type="ECO:0000256" key="2">
    <source>
        <dbReference type="ARBA" id="ARBA00022692"/>
    </source>
</evidence>
<feature type="transmembrane region" description="Helical" evidence="6">
    <location>
        <begin position="6"/>
        <end position="25"/>
    </location>
</feature>
<evidence type="ECO:0000256" key="6">
    <source>
        <dbReference type="SAM" id="Phobius"/>
    </source>
</evidence>
<feature type="transmembrane region" description="Helical" evidence="6">
    <location>
        <begin position="422"/>
        <end position="448"/>
    </location>
</feature>
<keyword evidence="4 6" id="KW-0472">Membrane</keyword>
<dbReference type="PANTHER" id="PTHR42829">
    <property type="entry name" value="NADH-UBIQUINONE OXIDOREDUCTASE CHAIN 5"/>
    <property type="match status" value="1"/>
</dbReference>
<reference evidence="9 10" key="1">
    <citation type="journal article" date="2012" name="J. Bacteriol.">
        <title>Complete Genome Sequence of Leptospirillum ferrooxidans Strain C2-3, Isolated from a Fresh Volcanic Ash Deposit on the Island of Miyake, Japan.</title>
        <authorList>
            <person name="Fujimura R."/>
            <person name="Sato Y."/>
            <person name="Nishizawa T."/>
            <person name="Oshima K."/>
            <person name="Kim S.-W."/>
            <person name="Hattori M."/>
            <person name="Kamijo T."/>
            <person name="Ohta H."/>
        </authorList>
    </citation>
    <scope>NUCLEOTIDE SEQUENCE [LARGE SCALE GENOMIC DNA]</scope>
    <source>
        <strain evidence="9 10">C2-3</strain>
    </source>
</reference>
<evidence type="ECO:0000259" key="8">
    <source>
        <dbReference type="Pfam" id="PF00662"/>
    </source>
</evidence>
<feature type="transmembrane region" description="Helical" evidence="6">
    <location>
        <begin position="383"/>
        <end position="402"/>
    </location>
</feature>
<dbReference type="Gene3D" id="1.20.5.2700">
    <property type="match status" value="1"/>
</dbReference>
<dbReference type="EMBL" id="AP012342">
    <property type="protein sequence ID" value="BAM07369.1"/>
    <property type="molecule type" value="Genomic_DNA"/>
</dbReference>
<keyword evidence="2 5" id="KW-0812">Transmembrane</keyword>
<name>I0IQ20_LEPFC</name>
<reference evidence="10" key="2">
    <citation type="submission" date="2012-03" db="EMBL/GenBank/DDBJ databases">
        <title>The complete genome sequence of the pioneer microbe on fresh volcanic deposit, Leptospirillum ferrooxidans strain C2-3.</title>
        <authorList>
            <person name="Fujimura R."/>
            <person name="Sato Y."/>
            <person name="Nishizawa T."/>
            <person name="Nanba K."/>
            <person name="Oshima K."/>
            <person name="Hattori M."/>
            <person name="Kamijo T."/>
            <person name="Ohta H."/>
        </authorList>
    </citation>
    <scope>NUCLEOTIDE SEQUENCE [LARGE SCALE GENOMIC DNA]</scope>
    <source>
        <strain evidence="10">C2-3</strain>
    </source>
</reference>
<evidence type="ECO:0000313" key="9">
    <source>
        <dbReference type="EMBL" id="BAM07369.1"/>
    </source>
</evidence>
<gene>
    <name evidence="9" type="ordered locus">LFE_1689</name>
</gene>
<feature type="domain" description="NADH:quinone oxidoreductase/Mrp antiporter transmembrane" evidence="7">
    <location>
        <begin position="130"/>
        <end position="435"/>
    </location>
</feature>
<feature type="transmembrane region" description="Helical" evidence="6">
    <location>
        <begin position="258"/>
        <end position="276"/>
    </location>
</feature>
<keyword evidence="10" id="KW-1185">Reference proteome</keyword>
<feature type="transmembrane region" description="Helical" evidence="6">
    <location>
        <begin position="176"/>
        <end position="194"/>
    </location>
</feature>
<dbReference type="InterPro" id="IPR003945">
    <property type="entry name" value="NU5C-like"/>
</dbReference>
<dbReference type="Pfam" id="PF00361">
    <property type="entry name" value="Proton_antipo_M"/>
    <property type="match status" value="1"/>
</dbReference>
<dbReference type="GO" id="GO:0016020">
    <property type="term" value="C:membrane"/>
    <property type="evidence" value="ECO:0007669"/>
    <property type="project" value="UniProtKB-SubCell"/>
</dbReference>
<dbReference type="STRING" id="1162668.LFE_1689"/>
<protein>
    <submittedName>
        <fullName evidence="9">NADH dehydrogenase, subunit L</fullName>
    </submittedName>
</protein>
<evidence type="ECO:0000256" key="3">
    <source>
        <dbReference type="ARBA" id="ARBA00022989"/>
    </source>
</evidence>
<dbReference type="GO" id="GO:0048038">
    <property type="term" value="F:quinone binding"/>
    <property type="evidence" value="ECO:0007669"/>
    <property type="project" value="UniProtKB-KW"/>
</dbReference>
<dbReference type="GO" id="GO:0012505">
    <property type="term" value="C:endomembrane system"/>
    <property type="evidence" value="ECO:0007669"/>
    <property type="project" value="UniProtKB-SubCell"/>
</dbReference>
<evidence type="ECO:0000313" key="10">
    <source>
        <dbReference type="Proteomes" id="UP000007382"/>
    </source>
</evidence>
<keyword evidence="3 6" id="KW-1133">Transmembrane helix</keyword>
<feature type="transmembrane region" description="Helical" evidence="6">
    <location>
        <begin position="214"/>
        <end position="237"/>
    </location>
</feature>
<evidence type="ECO:0000259" key="7">
    <source>
        <dbReference type="Pfam" id="PF00361"/>
    </source>
</evidence>
<feature type="transmembrane region" description="Helical" evidence="6">
    <location>
        <begin position="344"/>
        <end position="362"/>
    </location>
</feature>
<sequence>MSFYVLIPLLPLVGFLITGIFWPYFKGKGHIVTVPLMVVSWVLSLKAFSETMSAPPVHIKLFDWIDSGSLHVAISLMVDHLTAIMLVMVTTVSTLVHIYTVGYMKDDSGYDRFFAYISLFTFSMIMLLMSDNLLELFVFWEAVGFCSYILIVHWYERKPSWVAANKAFIMNRIGDFGFMLGILLVYVIFGTLNYSEIFQKLPAHLHDTINLWSAFNGTTQYSVITVIALLLFVGAVGKSAQLPLHPWLPDAMEGPTPISALIHAATMVTAGIFMIVRLNPIYNASPVAMSVVAWTGALTAIVAATIALTQRDIKKIVAYSTMSQLGYMVMACGIGAYGAGIFHLLTHGFFKALLFLGAGSVIHSMSGEQDIFRMGGLSRAMKITFATMLIGSLALSGLPPFAGFYSKDLILSDAFQSGPSGHVFWMIGVFTAMLTAFYTFRLVFVVFLGKEKFSEGEHHHGHEGHAPHESPFVMTFPLLFLAVMALVAGWGGIHYDIIGFLSQSMPIPHPFGRPELSDDTLKSISVIVALLGILLAYLLYGKPSTIPQKIAQQFKWLYSISLNKWFFDEFYDLVFVKPTIFLSFLLWKEVDKGVIDGIVNGVAEFCQTSAATIRRVQTGQLQNYALVMAIGLFGMVSLFLFVR</sequence>
<dbReference type="PRINTS" id="PR01434">
    <property type="entry name" value="NADHDHGNASE5"/>
</dbReference>
<dbReference type="NCBIfam" id="NF005141">
    <property type="entry name" value="PRK06590.1"/>
    <property type="match status" value="1"/>
</dbReference>
<dbReference type="GO" id="GO:0008137">
    <property type="term" value="F:NADH dehydrogenase (ubiquinone) activity"/>
    <property type="evidence" value="ECO:0007669"/>
    <property type="project" value="InterPro"/>
</dbReference>
<dbReference type="Pfam" id="PF00662">
    <property type="entry name" value="Proton_antipo_N"/>
    <property type="match status" value="1"/>
</dbReference>
<dbReference type="GO" id="GO:0003954">
    <property type="term" value="F:NADH dehydrogenase activity"/>
    <property type="evidence" value="ECO:0007669"/>
    <property type="project" value="TreeGrafter"/>
</dbReference>
<proteinExistence type="predicted"/>
<dbReference type="HOGENOM" id="CLU_007100_6_0_0"/>
<comment type="subcellular location">
    <subcellularLocation>
        <location evidence="1">Endomembrane system</location>
        <topology evidence="1">Multi-pass membrane protein</topology>
    </subcellularLocation>
    <subcellularLocation>
        <location evidence="5">Membrane</location>
        <topology evidence="5">Multi-pass membrane protein</topology>
    </subcellularLocation>
</comment>
<dbReference type="GO" id="GO:0042773">
    <property type="term" value="P:ATP synthesis coupled electron transport"/>
    <property type="evidence" value="ECO:0007669"/>
    <property type="project" value="InterPro"/>
</dbReference>